<proteinExistence type="predicted"/>
<dbReference type="CDD" id="cd07246">
    <property type="entry name" value="VOC_like"/>
    <property type="match status" value="1"/>
</dbReference>
<feature type="compositionally biased region" description="Polar residues" evidence="1">
    <location>
        <begin position="62"/>
        <end position="80"/>
    </location>
</feature>
<evidence type="ECO:0000256" key="1">
    <source>
        <dbReference type="SAM" id="MobiDB-lite"/>
    </source>
</evidence>
<dbReference type="SUPFAM" id="SSF54593">
    <property type="entry name" value="Glyoxalase/Bleomycin resistance protein/Dihydroxybiphenyl dioxygenase"/>
    <property type="match status" value="1"/>
</dbReference>
<dbReference type="PANTHER" id="PTHR34109">
    <property type="entry name" value="BNAUNNG04460D PROTEIN-RELATED"/>
    <property type="match status" value="1"/>
</dbReference>
<dbReference type="InterPro" id="IPR004360">
    <property type="entry name" value="Glyas_Fos-R_dOase_dom"/>
</dbReference>
<dbReference type="Gene3D" id="3.30.720.110">
    <property type="match status" value="1"/>
</dbReference>
<sequence length="251" mass="26350">MEVGQPVGVQHPAAIRLHPDPPGSLACLRPTAQALAHSTPPLLIQLSRIFKTGPERAPSVTGMESQTRSNDTYQHSTQAPSPHGISGAHTTGGIPHGFTSLTPFLAIEGAGQAVDFYRDALGARVVDTTEINGIVVHAELDFGNGRLQIGEPTPDYGLTPPPAGGAACYSIGLYCPDVDELLARAMRAGATVREEATTFVSGDRYASINDPFGVRWTIMTRVEDLSEAESARRVATWAAQASSAQDAGAPA</sequence>
<keyword evidence="4" id="KW-1185">Reference proteome</keyword>
<dbReference type="Proteomes" id="UP000824496">
    <property type="component" value="Chromosome"/>
</dbReference>
<dbReference type="Pfam" id="PF00903">
    <property type="entry name" value="Glyoxalase"/>
    <property type="match status" value="1"/>
</dbReference>
<dbReference type="Gene3D" id="3.30.720.120">
    <property type="match status" value="1"/>
</dbReference>
<evidence type="ECO:0000313" key="4">
    <source>
        <dbReference type="Proteomes" id="UP000824496"/>
    </source>
</evidence>
<dbReference type="InterPro" id="IPR029068">
    <property type="entry name" value="Glyas_Bleomycin-R_OHBP_Dase"/>
</dbReference>
<reference evidence="3 4" key="1">
    <citation type="submission" date="2021-08" db="EMBL/GenBank/DDBJ databases">
        <title>Whole genome sequence of novel Actinomyces species strain MAS-1.</title>
        <authorList>
            <person name="Saito M."/>
            <person name="Kuwahara N."/>
            <person name="Takizawa T."/>
            <person name="Gotouda H."/>
            <person name="Ochiai T."/>
        </authorList>
    </citation>
    <scope>NUCLEOTIDE SEQUENCE [LARGE SCALE GENOMIC DNA]</scope>
    <source>
        <strain evidence="3 4">MAS-1</strain>
    </source>
</reference>
<gene>
    <name evidence="3" type="ORF">MANAM107_24900</name>
</gene>
<dbReference type="PROSITE" id="PS51819">
    <property type="entry name" value="VOC"/>
    <property type="match status" value="1"/>
</dbReference>
<organism evidence="3 4">
    <name type="scientific">Actinomyces capricornis</name>
    <dbReference type="NCBI Taxonomy" id="2755559"/>
    <lineage>
        <taxon>Bacteria</taxon>
        <taxon>Bacillati</taxon>
        <taxon>Actinomycetota</taxon>
        <taxon>Actinomycetes</taxon>
        <taxon>Actinomycetales</taxon>
        <taxon>Actinomycetaceae</taxon>
        <taxon>Actinomyces</taxon>
    </lineage>
</organism>
<accession>A0ABN6K7U2</accession>
<evidence type="ECO:0000259" key="2">
    <source>
        <dbReference type="PROSITE" id="PS51819"/>
    </source>
</evidence>
<dbReference type="PANTHER" id="PTHR34109:SF1">
    <property type="entry name" value="VOC DOMAIN-CONTAINING PROTEIN"/>
    <property type="match status" value="1"/>
</dbReference>
<evidence type="ECO:0000313" key="3">
    <source>
        <dbReference type="EMBL" id="BDA65656.1"/>
    </source>
</evidence>
<dbReference type="EMBL" id="AP025017">
    <property type="protein sequence ID" value="BDA65656.1"/>
    <property type="molecule type" value="Genomic_DNA"/>
</dbReference>
<feature type="region of interest" description="Disordered" evidence="1">
    <location>
        <begin position="54"/>
        <end position="86"/>
    </location>
</feature>
<feature type="domain" description="VOC" evidence="2">
    <location>
        <begin position="97"/>
        <end position="221"/>
    </location>
</feature>
<protein>
    <recommendedName>
        <fullName evidence="2">VOC domain-containing protein</fullName>
    </recommendedName>
</protein>
<name>A0ABN6K7U2_9ACTO</name>
<dbReference type="InterPro" id="IPR037523">
    <property type="entry name" value="VOC_core"/>
</dbReference>